<comment type="caution">
    <text evidence="3">The sequence shown here is derived from an EMBL/GenBank/DDBJ whole genome shotgun (WGS) entry which is preliminary data.</text>
</comment>
<dbReference type="InterPro" id="IPR038921">
    <property type="entry name" value="YOR389W-like"/>
</dbReference>
<name>A0AAN6PH00_9PEZI</name>
<dbReference type="EMBL" id="MU854369">
    <property type="protein sequence ID" value="KAK4040824.1"/>
    <property type="molecule type" value="Genomic_DNA"/>
</dbReference>
<dbReference type="PANTHER" id="PTHR35204:SF1">
    <property type="entry name" value="ENTEROTOXIN"/>
    <property type="match status" value="1"/>
</dbReference>
<evidence type="ECO:0000313" key="3">
    <source>
        <dbReference type="EMBL" id="KAK4040824.1"/>
    </source>
</evidence>
<feature type="chain" id="PRO_5042837807" evidence="2">
    <location>
        <begin position="22"/>
        <end position="511"/>
    </location>
</feature>
<evidence type="ECO:0000256" key="2">
    <source>
        <dbReference type="SAM" id="SignalP"/>
    </source>
</evidence>
<keyword evidence="2" id="KW-0732">Signal</keyword>
<feature type="compositionally biased region" description="Pro residues" evidence="1">
    <location>
        <begin position="114"/>
        <end position="123"/>
    </location>
</feature>
<dbReference type="PANTHER" id="PTHR35204">
    <property type="entry name" value="YALI0A21131P"/>
    <property type="match status" value="1"/>
</dbReference>
<proteinExistence type="predicted"/>
<accession>A0AAN6PH00</accession>
<feature type="signal peptide" evidence="2">
    <location>
        <begin position="1"/>
        <end position="21"/>
    </location>
</feature>
<feature type="compositionally biased region" description="Low complexity" evidence="1">
    <location>
        <begin position="124"/>
        <end position="147"/>
    </location>
</feature>
<evidence type="ECO:0000256" key="1">
    <source>
        <dbReference type="SAM" id="MobiDB-lite"/>
    </source>
</evidence>
<sequence>MLSTKRVAAAFLAAFTTLSSATSIPISHPTEFGPSKAAARQNAFDIFNAIHSAMRQWGSSLNHNGMSLFLATIPAGVLLHHGTHSPTPPQGPEWLAFEIEHAELFAHPSMRGPPMKPTPPLPSPQQQQQQQQQQQHPLLQHNPHPTNDTPPPEHGYLHTYLTTAPLPLLYLDGTSAGNTLMGTLDTQDLLLRLNRSASLWDEPGRARELCDLVTSWGLHGVIRMEAGFEVIKCDFSMGMELLSAGRRPEVGEPGGDAGRRVVMFEYVRAVGRRYGGIGGNRVGVDWGSMVSAWFYYGGVDLRDGEGRPRLVGVGDEELRGIRGRVEEVVRGRRGGGERVIDWQGVVDSVVERYADRLKYMAEGVESVEMMRGEVNGLLNTYIDYGVKDEGYQAAMGRCARFHAHGVIQETQEDELILTAIEAVTLRICSTLFGVRKLVVEDPQADDASVNAAKQSLRGLMDKLRWTRWKECAACSFDELCFWRSKSERQQKQCVSRESNAGPIDGNDGFYH</sequence>
<organism evidence="3 4">
    <name type="scientific">Parachaetomium inaequale</name>
    <dbReference type="NCBI Taxonomy" id="2588326"/>
    <lineage>
        <taxon>Eukaryota</taxon>
        <taxon>Fungi</taxon>
        <taxon>Dikarya</taxon>
        <taxon>Ascomycota</taxon>
        <taxon>Pezizomycotina</taxon>
        <taxon>Sordariomycetes</taxon>
        <taxon>Sordariomycetidae</taxon>
        <taxon>Sordariales</taxon>
        <taxon>Chaetomiaceae</taxon>
        <taxon>Parachaetomium</taxon>
    </lineage>
</organism>
<dbReference type="AlphaFoldDB" id="A0AAN6PH00"/>
<feature type="region of interest" description="Disordered" evidence="1">
    <location>
        <begin position="108"/>
        <end position="158"/>
    </location>
</feature>
<gene>
    <name evidence="3" type="ORF">C8A01DRAFT_45933</name>
</gene>
<reference evidence="4" key="1">
    <citation type="journal article" date="2023" name="Mol. Phylogenet. Evol.">
        <title>Genome-scale phylogeny and comparative genomics of the fungal order Sordariales.</title>
        <authorList>
            <person name="Hensen N."/>
            <person name="Bonometti L."/>
            <person name="Westerberg I."/>
            <person name="Brannstrom I.O."/>
            <person name="Guillou S."/>
            <person name="Cros-Aarteil S."/>
            <person name="Calhoun S."/>
            <person name="Haridas S."/>
            <person name="Kuo A."/>
            <person name="Mondo S."/>
            <person name="Pangilinan J."/>
            <person name="Riley R."/>
            <person name="LaButti K."/>
            <person name="Andreopoulos B."/>
            <person name="Lipzen A."/>
            <person name="Chen C."/>
            <person name="Yan M."/>
            <person name="Daum C."/>
            <person name="Ng V."/>
            <person name="Clum A."/>
            <person name="Steindorff A."/>
            <person name="Ohm R.A."/>
            <person name="Martin F."/>
            <person name="Silar P."/>
            <person name="Natvig D.O."/>
            <person name="Lalanne C."/>
            <person name="Gautier V."/>
            <person name="Ament-Velasquez S.L."/>
            <person name="Kruys A."/>
            <person name="Hutchinson M.I."/>
            <person name="Powell A.J."/>
            <person name="Barry K."/>
            <person name="Miller A.N."/>
            <person name="Grigoriev I.V."/>
            <person name="Debuchy R."/>
            <person name="Gladieux P."/>
            <person name="Hiltunen Thoren M."/>
            <person name="Johannesson H."/>
        </authorList>
    </citation>
    <scope>NUCLEOTIDE SEQUENCE [LARGE SCALE GENOMIC DNA]</scope>
    <source>
        <strain evidence="4">CBS 284.82</strain>
    </source>
</reference>
<dbReference type="Proteomes" id="UP001303115">
    <property type="component" value="Unassembled WGS sequence"/>
</dbReference>
<protein>
    <submittedName>
        <fullName evidence="3">Uncharacterized protein</fullName>
    </submittedName>
</protein>
<keyword evidence="4" id="KW-1185">Reference proteome</keyword>
<evidence type="ECO:0000313" key="4">
    <source>
        <dbReference type="Proteomes" id="UP001303115"/>
    </source>
</evidence>